<dbReference type="GO" id="GO:0008270">
    <property type="term" value="F:zinc ion binding"/>
    <property type="evidence" value="ECO:0007669"/>
    <property type="project" value="UniProtKB-KW"/>
</dbReference>
<evidence type="ECO:0000256" key="1">
    <source>
        <dbReference type="ARBA" id="ARBA00022723"/>
    </source>
</evidence>
<dbReference type="PROSITE" id="PS50089">
    <property type="entry name" value="ZF_RING_2"/>
    <property type="match status" value="1"/>
</dbReference>
<evidence type="ECO:0000256" key="5">
    <source>
        <dbReference type="SAM" id="Phobius"/>
    </source>
</evidence>
<dbReference type="Gene3D" id="3.30.40.10">
    <property type="entry name" value="Zinc/RING finger domain, C3HC4 (zinc finger)"/>
    <property type="match status" value="1"/>
</dbReference>
<feature type="domain" description="RING-type" evidence="6">
    <location>
        <begin position="209"/>
        <end position="247"/>
    </location>
</feature>
<dbReference type="GO" id="GO:0005783">
    <property type="term" value="C:endoplasmic reticulum"/>
    <property type="evidence" value="ECO:0007669"/>
    <property type="project" value="TreeGrafter"/>
</dbReference>
<dbReference type="AlphaFoldDB" id="A0A672L812"/>
<keyword evidence="5" id="KW-1133">Transmembrane helix</keyword>
<dbReference type="GO" id="GO:0005829">
    <property type="term" value="C:cytosol"/>
    <property type="evidence" value="ECO:0007669"/>
    <property type="project" value="TreeGrafter"/>
</dbReference>
<dbReference type="Pfam" id="PF13639">
    <property type="entry name" value="zf-RING_2"/>
    <property type="match status" value="1"/>
</dbReference>
<evidence type="ECO:0000256" key="4">
    <source>
        <dbReference type="PROSITE-ProRule" id="PRU00175"/>
    </source>
</evidence>
<dbReference type="GO" id="GO:0000151">
    <property type="term" value="C:ubiquitin ligase complex"/>
    <property type="evidence" value="ECO:0007669"/>
    <property type="project" value="TreeGrafter"/>
</dbReference>
<keyword evidence="8" id="KW-1185">Reference proteome</keyword>
<dbReference type="SMART" id="SM00184">
    <property type="entry name" value="RING"/>
    <property type="match status" value="1"/>
</dbReference>
<dbReference type="SUPFAM" id="SSF57850">
    <property type="entry name" value="RING/U-box"/>
    <property type="match status" value="1"/>
</dbReference>
<keyword evidence="5" id="KW-0812">Transmembrane</keyword>
<dbReference type="InParanoid" id="A0A672L812"/>
<evidence type="ECO:0000313" key="8">
    <source>
        <dbReference type="Proteomes" id="UP000472262"/>
    </source>
</evidence>
<organism evidence="7 8">
    <name type="scientific">Sinocyclocheilus grahami</name>
    <name type="common">Dianchi golden-line fish</name>
    <name type="synonym">Barbus grahami</name>
    <dbReference type="NCBI Taxonomy" id="75366"/>
    <lineage>
        <taxon>Eukaryota</taxon>
        <taxon>Metazoa</taxon>
        <taxon>Chordata</taxon>
        <taxon>Craniata</taxon>
        <taxon>Vertebrata</taxon>
        <taxon>Euteleostomi</taxon>
        <taxon>Actinopterygii</taxon>
        <taxon>Neopterygii</taxon>
        <taxon>Teleostei</taxon>
        <taxon>Ostariophysi</taxon>
        <taxon>Cypriniformes</taxon>
        <taxon>Cyprinidae</taxon>
        <taxon>Cyprininae</taxon>
        <taxon>Sinocyclocheilus</taxon>
    </lineage>
</organism>
<evidence type="ECO:0000259" key="6">
    <source>
        <dbReference type="PROSITE" id="PS50089"/>
    </source>
</evidence>
<dbReference type="PANTHER" id="PTHR15067:SF5">
    <property type="entry name" value="E3 UBIQUITIN-PROTEIN LIGASE AMFR"/>
    <property type="match status" value="1"/>
</dbReference>
<keyword evidence="2 4" id="KW-0863">Zinc-finger</keyword>
<dbReference type="Ensembl" id="ENSSGRT00000023465.1">
    <property type="protein sequence ID" value="ENSSGRP00000021737.1"/>
    <property type="gene ID" value="ENSSGRG00000012995.1"/>
</dbReference>
<proteinExistence type="predicted"/>
<keyword evidence="3" id="KW-0862">Zinc</keyword>
<dbReference type="InterPro" id="IPR001841">
    <property type="entry name" value="Znf_RING"/>
</dbReference>
<evidence type="ECO:0000256" key="3">
    <source>
        <dbReference type="ARBA" id="ARBA00022833"/>
    </source>
</evidence>
<keyword evidence="5" id="KW-0472">Membrane</keyword>
<evidence type="ECO:0000256" key="2">
    <source>
        <dbReference type="ARBA" id="ARBA00022771"/>
    </source>
</evidence>
<sequence>MAKCVQLVNLKDKIWNFLFYKFIFLFGVLNVQSERELAMWCLWFSTISSSSTSTLGSHMRVLFMLMCLFVSSGVLTVLCGLLGFSHGMHTLSFMAVEVSLNVCACEPVCMYIIHLYDLICEGSWEDKEACIYYTDFMEIGILFLNMMHHIHMLRNIVMEIGILFLNMMHHIHMLVRQIIEKRWASYIIMSLGRFSMATMEELASHDDRCAICLEKMYTAYKLPCGHLFHKSCLHSWLEQDMSCPTCRMSVNRSGSHIAEMSRRGHHCHSARAQLLCQIQTELQSFVHSSNMIFLLQADDSQVHQDEEMFHQVALTE</sequence>
<dbReference type="InterPro" id="IPR013083">
    <property type="entry name" value="Znf_RING/FYVE/PHD"/>
</dbReference>
<dbReference type="GO" id="GO:0070936">
    <property type="term" value="P:protein K48-linked ubiquitination"/>
    <property type="evidence" value="ECO:0007669"/>
    <property type="project" value="TreeGrafter"/>
</dbReference>
<dbReference type="OMA" id="PLTINIM"/>
<feature type="transmembrane region" description="Helical" evidence="5">
    <location>
        <begin position="62"/>
        <end position="84"/>
    </location>
</feature>
<dbReference type="Proteomes" id="UP000472262">
    <property type="component" value="Unassembled WGS sequence"/>
</dbReference>
<feature type="transmembrane region" description="Helical" evidence="5">
    <location>
        <begin position="156"/>
        <end position="175"/>
    </location>
</feature>
<dbReference type="PANTHER" id="PTHR15067">
    <property type="entry name" value="E3 UBIQUITIN-PROTEIN LIGASE RNF8"/>
    <property type="match status" value="1"/>
</dbReference>
<feature type="transmembrane region" description="Helical" evidence="5">
    <location>
        <begin position="14"/>
        <end position="31"/>
    </location>
</feature>
<name>A0A672L812_SINGR</name>
<dbReference type="FunFam" id="3.30.40.10:FF:000259">
    <property type="entry name" value="E3 ubiquitin protein ligase RIN2"/>
    <property type="match status" value="1"/>
</dbReference>
<reference evidence="7" key="2">
    <citation type="submission" date="2025-09" db="UniProtKB">
        <authorList>
            <consortium name="Ensembl"/>
        </authorList>
    </citation>
    <scope>IDENTIFICATION</scope>
</reference>
<dbReference type="GO" id="GO:0006511">
    <property type="term" value="P:ubiquitin-dependent protein catabolic process"/>
    <property type="evidence" value="ECO:0007669"/>
    <property type="project" value="TreeGrafter"/>
</dbReference>
<keyword evidence="1" id="KW-0479">Metal-binding</keyword>
<reference evidence="7" key="1">
    <citation type="submission" date="2025-08" db="UniProtKB">
        <authorList>
            <consortium name="Ensembl"/>
        </authorList>
    </citation>
    <scope>IDENTIFICATION</scope>
</reference>
<dbReference type="GO" id="GO:0061630">
    <property type="term" value="F:ubiquitin protein ligase activity"/>
    <property type="evidence" value="ECO:0007669"/>
    <property type="project" value="TreeGrafter"/>
</dbReference>
<dbReference type="GO" id="GO:0030968">
    <property type="term" value="P:endoplasmic reticulum unfolded protein response"/>
    <property type="evidence" value="ECO:0007669"/>
    <property type="project" value="TreeGrafter"/>
</dbReference>
<protein>
    <submittedName>
        <fullName evidence="7">Autocrine motility factor receptor b</fullName>
    </submittedName>
</protein>
<accession>A0A672L812</accession>
<evidence type="ECO:0000313" key="7">
    <source>
        <dbReference type="Ensembl" id="ENSSGRP00000021737.1"/>
    </source>
</evidence>